<keyword evidence="4 6" id="KW-0255">Endonuclease</keyword>
<dbReference type="InterPro" id="IPR023538">
    <property type="entry name" value="RNP1"/>
</dbReference>
<evidence type="ECO:0000256" key="4">
    <source>
        <dbReference type="ARBA" id="ARBA00022759"/>
    </source>
</evidence>
<reference evidence="7 8" key="1">
    <citation type="submission" date="2017-11" db="EMBL/GenBank/DDBJ databases">
        <title>Isolation and Characterization of Methanogenic Archaea from Saline Meromictic Lake at Siberia.</title>
        <authorList>
            <person name="Shen Y."/>
            <person name="Huang H.-H."/>
            <person name="Lai M.-C."/>
            <person name="Chen S.-C."/>
        </authorList>
    </citation>
    <scope>NUCLEOTIDE SEQUENCE [LARGE SCALE GENOMIC DNA]</scope>
    <source>
        <strain evidence="7 8">SY-01</strain>
    </source>
</reference>
<evidence type="ECO:0000256" key="6">
    <source>
        <dbReference type="HAMAP-Rule" id="MF_00754"/>
    </source>
</evidence>
<comment type="catalytic activity">
    <reaction evidence="6">
        <text>Endonucleolytic cleavage of RNA, removing 5'-extranucleotides from tRNA precursor.</text>
        <dbReference type="EC" id="3.1.26.5"/>
    </reaction>
</comment>
<dbReference type="GO" id="GO:0004526">
    <property type="term" value="F:ribonuclease P activity"/>
    <property type="evidence" value="ECO:0007669"/>
    <property type="project" value="UniProtKB-UniRule"/>
</dbReference>
<organism evidence="7 8">
    <name type="scientific">Methanolobus halotolerans</name>
    <dbReference type="NCBI Taxonomy" id="2052935"/>
    <lineage>
        <taxon>Archaea</taxon>
        <taxon>Methanobacteriati</taxon>
        <taxon>Methanobacteriota</taxon>
        <taxon>Stenosarchaea group</taxon>
        <taxon>Methanomicrobia</taxon>
        <taxon>Methanosarcinales</taxon>
        <taxon>Methanosarcinaceae</taxon>
        <taxon>Methanolobus</taxon>
    </lineage>
</organism>
<dbReference type="GO" id="GO:0030677">
    <property type="term" value="C:ribonuclease P complex"/>
    <property type="evidence" value="ECO:0007669"/>
    <property type="project" value="UniProtKB-UniRule"/>
</dbReference>
<comment type="function">
    <text evidence="6">Part of ribonuclease P, a protein complex that generates mature tRNA molecules by cleaving their 5'-ends.</text>
</comment>
<dbReference type="GO" id="GO:0005737">
    <property type="term" value="C:cytoplasm"/>
    <property type="evidence" value="ECO:0007669"/>
    <property type="project" value="UniProtKB-SubCell"/>
</dbReference>
<dbReference type="HAMAP" id="MF_00754">
    <property type="entry name" value="RNase_P_1"/>
    <property type="match status" value="1"/>
</dbReference>
<keyword evidence="1 6" id="KW-0963">Cytoplasm</keyword>
<gene>
    <name evidence="6" type="primary">rnp1</name>
    <name evidence="7" type="ORF">CUN85_09085</name>
</gene>
<dbReference type="EC" id="3.1.26.5" evidence="6"/>
<sequence>MEITPSKLIFHELIGLAVEVVDATNPTLSSISGKVVDETKNMIIVRTETGQDKMVPKIGTTFMFRIPARLSGNHAEKHVKIEGNLLLSQPENRTKNIRKIRMR</sequence>
<dbReference type="InterPro" id="IPR036980">
    <property type="entry name" value="RNase_P/MRP_Rpp29_sf"/>
</dbReference>
<dbReference type="Gene3D" id="2.30.30.210">
    <property type="entry name" value="Ribonuclease P/MRP, subunit p29"/>
    <property type="match status" value="1"/>
</dbReference>
<dbReference type="InterPro" id="IPR002730">
    <property type="entry name" value="Rpp29/RNP1"/>
</dbReference>
<comment type="similarity">
    <text evidence="6">Belongs to the eukaryotic/archaeal RNase P protein component 1 family.</text>
</comment>
<evidence type="ECO:0000256" key="1">
    <source>
        <dbReference type="ARBA" id="ARBA00022490"/>
    </source>
</evidence>
<name>A0A4E0PY66_9EURY</name>
<dbReference type="OrthoDB" id="39019at2157"/>
<dbReference type="SMART" id="SM00538">
    <property type="entry name" value="POP4"/>
    <property type="match status" value="1"/>
</dbReference>
<evidence type="ECO:0000313" key="8">
    <source>
        <dbReference type="Proteomes" id="UP000297295"/>
    </source>
</evidence>
<accession>A0A4E0PY66</accession>
<keyword evidence="8" id="KW-1185">Reference proteome</keyword>
<dbReference type="Pfam" id="PF01868">
    <property type="entry name" value="RNase_P-MRP_p29"/>
    <property type="match status" value="1"/>
</dbReference>
<dbReference type="SUPFAM" id="SSF101744">
    <property type="entry name" value="Rof/RNase P subunit-like"/>
    <property type="match status" value="1"/>
</dbReference>
<proteinExistence type="inferred from homology"/>
<protein>
    <recommendedName>
        <fullName evidence="6">Ribonuclease P protein component 1</fullName>
        <shortName evidence="6">RNase P component 1</shortName>
        <ecNumber evidence="6">3.1.26.5</ecNumber>
    </recommendedName>
    <alternativeName>
        <fullName evidence="6">Rpp29</fullName>
    </alternativeName>
</protein>
<dbReference type="GO" id="GO:0003723">
    <property type="term" value="F:RNA binding"/>
    <property type="evidence" value="ECO:0007669"/>
    <property type="project" value="InterPro"/>
</dbReference>
<keyword evidence="2 6" id="KW-0819">tRNA processing</keyword>
<dbReference type="EMBL" id="PGGK01000009">
    <property type="protein sequence ID" value="TGC08466.1"/>
    <property type="molecule type" value="Genomic_DNA"/>
</dbReference>
<dbReference type="GO" id="GO:0001682">
    <property type="term" value="P:tRNA 5'-leader removal"/>
    <property type="evidence" value="ECO:0007669"/>
    <property type="project" value="UniProtKB-UniRule"/>
</dbReference>
<keyword evidence="3 6" id="KW-0540">Nuclease</keyword>
<dbReference type="RefSeq" id="WP_135390004.1">
    <property type="nucleotide sequence ID" value="NZ_PGGK01000009.1"/>
</dbReference>
<keyword evidence="5 6" id="KW-0378">Hydrolase</keyword>
<dbReference type="Proteomes" id="UP000297295">
    <property type="component" value="Unassembled WGS sequence"/>
</dbReference>
<dbReference type="InterPro" id="IPR023534">
    <property type="entry name" value="Rof/RNase_P-like"/>
</dbReference>
<evidence type="ECO:0000256" key="5">
    <source>
        <dbReference type="ARBA" id="ARBA00022801"/>
    </source>
</evidence>
<evidence type="ECO:0000313" key="7">
    <source>
        <dbReference type="EMBL" id="TGC08466.1"/>
    </source>
</evidence>
<comment type="subcellular location">
    <subcellularLocation>
        <location evidence="6">Cytoplasm</location>
    </subcellularLocation>
</comment>
<dbReference type="AlphaFoldDB" id="A0A4E0PY66"/>
<comment type="caution">
    <text evidence="7">The sequence shown here is derived from an EMBL/GenBank/DDBJ whole genome shotgun (WGS) entry which is preliminary data.</text>
</comment>
<evidence type="ECO:0000256" key="2">
    <source>
        <dbReference type="ARBA" id="ARBA00022694"/>
    </source>
</evidence>
<comment type="subunit">
    <text evidence="6">Consists of a catalytic RNA component and at least 4-5 protein subunits.</text>
</comment>
<dbReference type="NCBIfam" id="NF046110">
    <property type="entry name" value="RNaseP1Mthb"/>
    <property type="match status" value="1"/>
</dbReference>
<evidence type="ECO:0000256" key="3">
    <source>
        <dbReference type="ARBA" id="ARBA00022722"/>
    </source>
</evidence>